<dbReference type="Proteomes" id="UP001418222">
    <property type="component" value="Unassembled WGS sequence"/>
</dbReference>
<dbReference type="SUPFAM" id="SSF53474">
    <property type="entry name" value="alpha/beta-Hydrolases"/>
    <property type="match status" value="1"/>
</dbReference>
<sequence>MAPPPASRKVSAAAARSHTRKKQKVSSFKISRGIVSKLLVVFLVGVFAWFYHATQPPSPNICGSPNGPPVTSSRIKLKDGRHLSYIEAGVSKGKARYKAIMIHGFDSCKHDLFPVSQEVVEEYSIYLLSFDRAGYGESDPNPKMSVKSIAEDVEELADKMELGPKFYLMGFSMGGAYVWGSLKYIPHRLAGAALVAPVSNYWWPSFPRNLSKEAYRKLLPQDQRAIGIAHYAPWLTYWWNTQKWFAPLSVIAGSTEILSENDKELLPQILDRKKHQVQVRQQGEFYSLHRDMMVGFDSWEFDPLNLTNPFPNSEGSVHLWQGTHDLLVDVSLSRYIVQKLPWIHYHEIPDVGHMFPYAYVMSDAIVKALVLRDQQLILQES</sequence>
<feature type="domain" description="AB hydrolase-1" evidence="2">
    <location>
        <begin position="128"/>
        <end position="355"/>
    </location>
</feature>
<dbReference type="InterPro" id="IPR000073">
    <property type="entry name" value="AB_hydrolase_1"/>
</dbReference>
<name>A0AAP0B595_9ASPA</name>
<evidence type="ECO:0000259" key="2">
    <source>
        <dbReference type="Pfam" id="PF00561"/>
    </source>
</evidence>
<dbReference type="PANTHER" id="PTHR45763:SF51">
    <property type="entry name" value="ALPHA_BETA-HYDROLASES SUPERFAMILY PROTEIN"/>
    <property type="match status" value="1"/>
</dbReference>
<dbReference type="AlphaFoldDB" id="A0AAP0B595"/>
<dbReference type="PANTHER" id="PTHR45763">
    <property type="entry name" value="HYDROLASE, ALPHA/BETA FOLD FAMILY PROTEIN, EXPRESSED-RELATED"/>
    <property type="match status" value="1"/>
</dbReference>
<gene>
    <name evidence="3" type="ORF">KSP39_PZI017842</name>
</gene>
<keyword evidence="4" id="KW-1185">Reference proteome</keyword>
<dbReference type="InterPro" id="IPR029058">
    <property type="entry name" value="AB_hydrolase_fold"/>
</dbReference>
<accession>A0AAP0B595</accession>
<reference evidence="3 4" key="1">
    <citation type="journal article" date="2022" name="Nat. Plants">
        <title>Genomes of leafy and leafless Platanthera orchids illuminate the evolution of mycoheterotrophy.</title>
        <authorList>
            <person name="Li M.H."/>
            <person name="Liu K.W."/>
            <person name="Li Z."/>
            <person name="Lu H.C."/>
            <person name="Ye Q.L."/>
            <person name="Zhang D."/>
            <person name="Wang J.Y."/>
            <person name="Li Y.F."/>
            <person name="Zhong Z.M."/>
            <person name="Liu X."/>
            <person name="Yu X."/>
            <person name="Liu D.K."/>
            <person name="Tu X.D."/>
            <person name="Liu B."/>
            <person name="Hao Y."/>
            <person name="Liao X.Y."/>
            <person name="Jiang Y.T."/>
            <person name="Sun W.H."/>
            <person name="Chen J."/>
            <person name="Chen Y.Q."/>
            <person name="Ai Y."/>
            <person name="Zhai J.W."/>
            <person name="Wu S.S."/>
            <person name="Zhou Z."/>
            <person name="Hsiao Y.Y."/>
            <person name="Wu W.L."/>
            <person name="Chen Y.Y."/>
            <person name="Lin Y.F."/>
            <person name="Hsu J.L."/>
            <person name="Li C.Y."/>
            <person name="Wang Z.W."/>
            <person name="Zhao X."/>
            <person name="Zhong W.Y."/>
            <person name="Ma X.K."/>
            <person name="Ma L."/>
            <person name="Huang J."/>
            <person name="Chen G.Z."/>
            <person name="Huang M.Z."/>
            <person name="Huang L."/>
            <person name="Peng D.H."/>
            <person name="Luo Y.B."/>
            <person name="Zou S.Q."/>
            <person name="Chen S.P."/>
            <person name="Lan S."/>
            <person name="Tsai W.C."/>
            <person name="Van de Peer Y."/>
            <person name="Liu Z.J."/>
        </authorList>
    </citation>
    <scope>NUCLEOTIDE SEQUENCE [LARGE SCALE GENOMIC DNA]</scope>
    <source>
        <strain evidence="3">Lor287</strain>
    </source>
</reference>
<keyword evidence="1" id="KW-0472">Membrane</keyword>
<keyword evidence="1" id="KW-1133">Transmembrane helix</keyword>
<evidence type="ECO:0000256" key="1">
    <source>
        <dbReference type="SAM" id="Phobius"/>
    </source>
</evidence>
<evidence type="ECO:0000313" key="4">
    <source>
        <dbReference type="Proteomes" id="UP001418222"/>
    </source>
</evidence>
<evidence type="ECO:0000313" key="3">
    <source>
        <dbReference type="EMBL" id="KAK8928335.1"/>
    </source>
</evidence>
<comment type="caution">
    <text evidence="3">The sequence shown here is derived from an EMBL/GenBank/DDBJ whole genome shotgun (WGS) entry which is preliminary data.</text>
</comment>
<dbReference type="Pfam" id="PF00561">
    <property type="entry name" value="Abhydrolase_1"/>
    <property type="match status" value="1"/>
</dbReference>
<proteinExistence type="predicted"/>
<feature type="transmembrane region" description="Helical" evidence="1">
    <location>
        <begin position="30"/>
        <end position="51"/>
    </location>
</feature>
<keyword evidence="1" id="KW-0812">Transmembrane</keyword>
<protein>
    <recommendedName>
        <fullName evidence="2">AB hydrolase-1 domain-containing protein</fullName>
    </recommendedName>
</protein>
<dbReference type="Gene3D" id="3.40.50.1820">
    <property type="entry name" value="alpha/beta hydrolase"/>
    <property type="match status" value="1"/>
</dbReference>
<dbReference type="EMBL" id="JBBWWQ010000015">
    <property type="protein sequence ID" value="KAK8928335.1"/>
    <property type="molecule type" value="Genomic_DNA"/>
</dbReference>
<organism evidence="3 4">
    <name type="scientific">Platanthera zijinensis</name>
    <dbReference type="NCBI Taxonomy" id="2320716"/>
    <lineage>
        <taxon>Eukaryota</taxon>
        <taxon>Viridiplantae</taxon>
        <taxon>Streptophyta</taxon>
        <taxon>Embryophyta</taxon>
        <taxon>Tracheophyta</taxon>
        <taxon>Spermatophyta</taxon>
        <taxon>Magnoliopsida</taxon>
        <taxon>Liliopsida</taxon>
        <taxon>Asparagales</taxon>
        <taxon>Orchidaceae</taxon>
        <taxon>Orchidoideae</taxon>
        <taxon>Orchideae</taxon>
        <taxon>Orchidinae</taxon>
        <taxon>Platanthera</taxon>
    </lineage>
</organism>
<dbReference type="FunFam" id="3.40.50.1820:FF:000270">
    <property type="entry name" value="Alpha/beta-Hydrolases superfamily protein"/>
    <property type="match status" value="1"/>
</dbReference>